<keyword evidence="5" id="KW-1185">Reference proteome</keyword>
<dbReference type="SUPFAM" id="SSF55724">
    <property type="entry name" value="Mog1p/PsbP-like"/>
    <property type="match status" value="1"/>
</dbReference>
<comment type="similarity">
    <text evidence="1">Belongs to the MOG1 family.</text>
</comment>
<dbReference type="EMBL" id="LFWA01000010">
    <property type="protein sequence ID" value="KTW29039.1"/>
    <property type="molecule type" value="Genomic_DNA"/>
</dbReference>
<name>A0A0W4ZKZ7_PNEJ7</name>
<organism evidence="4 5">
    <name type="scientific">Pneumocystis jirovecii (strain RU7)</name>
    <name type="common">Human pneumocystis pneumonia agent</name>
    <dbReference type="NCBI Taxonomy" id="1408657"/>
    <lineage>
        <taxon>Eukaryota</taxon>
        <taxon>Fungi</taxon>
        <taxon>Dikarya</taxon>
        <taxon>Ascomycota</taxon>
        <taxon>Taphrinomycotina</taxon>
        <taxon>Pneumocystomycetes</taxon>
        <taxon>Pneumocystaceae</taxon>
        <taxon>Pneumocystis</taxon>
    </lineage>
</organism>
<evidence type="ECO:0000256" key="2">
    <source>
        <dbReference type="ARBA" id="ARBA00022448"/>
    </source>
</evidence>
<evidence type="ECO:0008006" key="6">
    <source>
        <dbReference type="Google" id="ProtNLM"/>
    </source>
</evidence>
<evidence type="ECO:0000256" key="3">
    <source>
        <dbReference type="ARBA" id="ARBA00022927"/>
    </source>
</evidence>
<keyword evidence="3" id="KW-0653">Protein transport</keyword>
<sequence length="216" mass="24982">MTILRNLFGGAITTYIPEDFVDASQFRQIPDHQEVLVNVNDERSLMIEILEFASVEDTDVAKFHFDVLAKDNDAEESLILDTSHITLESKHTVYLLEGIQKVFKYDKRTTNQNEQTQYIPSIPYVIILLSVLRLHEKSTDIVITINVPFSEIQGLPLFLKDSELLVQESTSTLNLNRLDLLKDVFNIQEIQFLTKKMLLNLLNTFHIHDWSLFQNS</sequence>
<dbReference type="AlphaFoldDB" id="A0A0W4ZKZ7"/>
<dbReference type="PANTHER" id="PTHR15837">
    <property type="entry name" value="RAN GUANINE NUCLEOTIDE RELEASE FACTOR"/>
    <property type="match status" value="1"/>
</dbReference>
<dbReference type="STRING" id="1408657.A0A0W4ZKZ7"/>
<comment type="caution">
    <text evidence="4">The sequence shown here is derived from an EMBL/GenBank/DDBJ whole genome shotgun (WGS) entry which is preliminary data.</text>
</comment>
<proteinExistence type="inferred from homology"/>
<dbReference type="InterPro" id="IPR007681">
    <property type="entry name" value="Mog1"/>
</dbReference>
<reference evidence="5" key="1">
    <citation type="journal article" date="2016" name="Nat. Commun.">
        <title>Genome analysis of three Pneumocystis species reveals adaptation mechanisms to life exclusively in mammalian hosts.</title>
        <authorList>
            <person name="Ma L."/>
            <person name="Chen Z."/>
            <person name="Huang D.W."/>
            <person name="Kutty G."/>
            <person name="Ishihara M."/>
            <person name="Wang H."/>
            <person name="Abouelleil A."/>
            <person name="Bishop L."/>
            <person name="Davey E."/>
            <person name="Deng R."/>
            <person name="Deng X."/>
            <person name="Fan L."/>
            <person name="Fantoni G."/>
            <person name="Fitzgerald M."/>
            <person name="Gogineni E."/>
            <person name="Goldberg J.M."/>
            <person name="Handley G."/>
            <person name="Hu X."/>
            <person name="Huber C."/>
            <person name="Jiao X."/>
            <person name="Jones K."/>
            <person name="Levin J.Z."/>
            <person name="Liu Y."/>
            <person name="Macdonald P."/>
            <person name="Melnikov A."/>
            <person name="Raley C."/>
            <person name="Sassi M."/>
            <person name="Sherman B.T."/>
            <person name="Song X."/>
            <person name="Sykes S."/>
            <person name="Tran B."/>
            <person name="Walsh L."/>
            <person name="Xia Y."/>
            <person name="Yang J."/>
            <person name="Young S."/>
            <person name="Zeng Q."/>
            <person name="Zheng X."/>
            <person name="Stephens R."/>
            <person name="Nusbaum C."/>
            <person name="Birren B.W."/>
            <person name="Azadi P."/>
            <person name="Lempicki R.A."/>
            <person name="Cuomo C.A."/>
            <person name="Kovacs J.A."/>
        </authorList>
    </citation>
    <scope>NUCLEOTIDE SEQUENCE [LARGE SCALE GENOMIC DNA]</scope>
    <source>
        <strain evidence="5">RU7</strain>
    </source>
</reference>
<dbReference type="GeneID" id="28940831"/>
<evidence type="ECO:0000313" key="5">
    <source>
        <dbReference type="Proteomes" id="UP000053447"/>
    </source>
</evidence>
<dbReference type="GO" id="GO:0006606">
    <property type="term" value="P:protein import into nucleus"/>
    <property type="evidence" value="ECO:0007669"/>
    <property type="project" value="TreeGrafter"/>
</dbReference>
<dbReference type="Gene3D" id="3.40.1000.10">
    <property type="entry name" value="Mog1/PsbP, alpha/beta/alpha sandwich"/>
    <property type="match status" value="1"/>
</dbReference>
<evidence type="ECO:0000256" key="1">
    <source>
        <dbReference type="ARBA" id="ARBA00010307"/>
    </source>
</evidence>
<dbReference type="GO" id="GO:0005634">
    <property type="term" value="C:nucleus"/>
    <property type="evidence" value="ECO:0007669"/>
    <property type="project" value="TreeGrafter"/>
</dbReference>
<dbReference type="Proteomes" id="UP000053447">
    <property type="component" value="Unassembled WGS sequence"/>
</dbReference>
<dbReference type="Pfam" id="PF04603">
    <property type="entry name" value="Mog1"/>
    <property type="match status" value="1"/>
</dbReference>
<protein>
    <recommendedName>
        <fullName evidence="6">Ran guanine nucleotide release factor</fullName>
    </recommendedName>
</protein>
<keyword evidence="2" id="KW-0813">Transport</keyword>
<dbReference type="InterPro" id="IPR016123">
    <property type="entry name" value="Mog1/PsbP_a/b/a-sand"/>
</dbReference>
<dbReference type="PANTHER" id="PTHR15837:SF0">
    <property type="entry name" value="RAN GUANINE NUCLEOTIDE RELEASE FACTOR"/>
    <property type="match status" value="1"/>
</dbReference>
<dbReference type="GO" id="GO:0031267">
    <property type="term" value="F:small GTPase binding"/>
    <property type="evidence" value="ECO:0007669"/>
    <property type="project" value="TreeGrafter"/>
</dbReference>
<evidence type="ECO:0000313" key="4">
    <source>
        <dbReference type="EMBL" id="KTW29039.1"/>
    </source>
</evidence>
<dbReference type="GO" id="GO:0005085">
    <property type="term" value="F:guanyl-nucleotide exchange factor activity"/>
    <property type="evidence" value="ECO:0007669"/>
    <property type="project" value="TreeGrafter"/>
</dbReference>
<dbReference type="VEuPathDB" id="FungiDB:T551_02313"/>
<dbReference type="RefSeq" id="XP_018229148.1">
    <property type="nucleotide sequence ID" value="XM_018374576.1"/>
</dbReference>
<accession>A0A0W4ZKZ7</accession>
<dbReference type="OrthoDB" id="10255285at2759"/>
<gene>
    <name evidence="4" type="ORF">T551_02313</name>
</gene>